<keyword evidence="5 9" id="KW-0560">Oxidoreductase</keyword>
<comment type="similarity">
    <text evidence="2 9">Belongs to the cytochrome P450 family.</text>
</comment>
<feature type="binding site" description="axial binding residue" evidence="8">
    <location>
        <position position="407"/>
    </location>
    <ligand>
        <name>heme</name>
        <dbReference type="ChEBI" id="CHEBI:30413"/>
    </ligand>
    <ligandPart>
        <name>Fe</name>
        <dbReference type="ChEBI" id="CHEBI:18248"/>
    </ligandPart>
</feature>
<organism evidence="11 12">
    <name type="scientific">Senna tora</name>
    <dbReference type="NCBI Taxonomy" id="362788"/>
    <lineage>
        <taxon>Eukaryota</taxon>
        <taxon>Viridiplantae</taxon>
        <taxon>Streptophyta</taxon>
        <taxon>Embryophyta</taxon>
        <taxon>Tracheophyta</taxon>
        <taxon>Spermatophyta</taxon>
        <taxon>Magnoliopsida</taxon>
        <taxon>eudicotyledons</taxon>
        <taxon>Gunneridae</taxon>
        <taxon>Pentapetalae</taxon>
        <taxon>rosids</taxon>
        <taxon>fabids</taxon>
        <taxon>Fabales</taxon>
        <taxon>Fabaceae</taxon>
        <taxon>Caesalpinioideae</taxon>
        <taxon>Cassia clade</taxon>
        <taxon>Senna</taxon>
    </lineage>
</organism>
<dbReference type="InterPro" id="IPR002401">
    <property type="entry name" value="Cyt_P450_E_grp-I"/>
</dbReference>
<dbReference type="GO" id="GO:0016705">
    <property type="term" value="F:oxidoreductase activity, acting on paired donors, with incorporation or reduction of molecular oxygen"/>
    <property type="evidence" value="ECO:0007669"/>
    <property type="project" value="InterPro"/>
</dbReference>
<gene>
    <name evidence="11" type="ORF">G2W53_006737</name>
</gene>
<dbReference type="GO" id="GO:0004497">
    <property type="term" value="F:monooxygenase activity"/>
    <property type="evidence" value="ECO:0007669"/>
    <property type="project" value="UniProtKB-KW"/>
</dbReference>
<dbReference type="PANTHER" id="PTHR47955:SF15">
    <property type="entry name" value="CYTOCHROME P450 71A2-LIKE"/>
    <property type="match status" value="1"/>
</dbReference>
<dbReference type="Proteomes" id="UP000634136">
    <property type="component" value="Unassembled WGS sequence"/>
</dbReference>
<dbReference type="PROSITE" id="PS00086">
    <property type="entry name" value="CYTOCHROME_P450"/>
    <property type="match status" value="1"/>
</dbReference>
<sequence>MGLNSVLKQVRFDKNATFYLSLFCFIITIFVFKLTAKRRNKSKLPPSPFKLPLIGNLHQLGTLPHRSFRHLSHKYGPLMLLHLGHTPTLVVSSADIAREIFISHDVVFSNRPLTTAAKIFLYGCKDVGYAPYGEEWRQKRRICVHELLSLKRVRSFRFIREEEVAELVSKIGEACENNIIINLTHMLIATSNNIVSRCILGQKYDYSPDGAKSFGDVARTVMIQFVGFSVGNFFPSLGWIDHVTGLIPKLKSTFGELDGFFDEDMFVAGSDASSTTLEWAMSELLRNPTIMTKAQDEIRRVVDHKSKVDEKDVGQMKYLECVVKETLRLHPPAPLLVPRETRSGVKIRGYHIPQKTSVYINAWAIQRDPEIWERPEEFVPERFENNEVDFRGQYFQFIPFGTGRRGCPGVSFGIALVEYMLANLLYWFDWKLPGVSTTSAQDIDMSERYGVTVTRKVPLHLQPLPHSL</sequence>
<evidence type="ECO:0000256" key="6">
    <source>
        <dbReference type="ARBA" id="ARBA00023004"/>
    </source>
</evidence>
<dbReference type="FunFam" id="1.10.630.10:FF:000126">
    <property type="entry name" value="Predicted protein"/>
    <property type="match status" value="1"/>
</dbReference>
<keyword evidence="6 8" id="KW-0408">Iron</keyword>
<keyword evidence="4 8" id="KW-0479">Metal-binding</keyword>
<comment type="caution">
    <text evidence="11">The sequence shown here is derived from an EMBL/GenBank/DDBJ whole genome shotgun (WGS) entry which is preliminary data.</text>
</comment>
<feature type="transmembrane region" description="Helical" evidence="10">
    <location>
        <begin position="16"/>
        <end position="36"/>
    </location>
</feature>
<keyword evidence="7 9" id="KW-0503">Monooxygenase</keyword>
<evidence type="ECO:0000256" key="1">
    <source>
        <dbReference type="ARBA" id="ARBA00001971"/>
    </source>
</evidence>
<keyword evidence="3 8" id="KW-0349">Heme</keyword>
<evidence type="ECO:0000313" key="12">
    <source>
        <dbReference type="Proteomes" id="UP000634136"/>
    </source>
</evidence>
<evidence type="ECO:0000313" key="11">
    <source>
        <dbReference type="EMBL" id="KAF7838255.1"/>
    </source>
</evidence>
<protein>
    <submittedName>
        <fullName evidence="11">Cytochrome P450 71A1-like</fullName>
    </submittedName>
</protein>
<name>A0A834X5L0_9FABA</name>
<keyword evidence="12" id="KW-1185">Reference proteome</keyword>
<proteinExistence type="inferred from homology"/>
<dbReference type="PANTHER" id="PTHR47955">
    <property type="entry name" value="CYTOCHROME P450 FAMILY 71 PROTEIN"/>
    <property type="match status" value="1"/>
</dbReference>
<dbReference type="CDD" id="cd11072">
    <property type="entry name" value="CYP71-like"/>
    <property type="match status" value="1"/>
</dbReference>
<dbReference type="SUPFAM" id="SSF48264">
    <property type="entry name" value="Cytochrome P450"/>
    <property type="match status" value="1"/>
</dbReference>
<dbReference type="AlphaFoldDB" id="A0A834X5L0"/>
<keyword evidence="10" id="KW-0472">Membrane</keyword>
<dbReference type="OrthoDB" id="1470350at2759"/>
<dbReference type="PRINTS" id="PR00385">
    <property type="entry name" value="P450"/>
</dbReference>
<evidence type="ECO:0000256" key="7">
    <source>
        <dbReference type="ARBA" id="ARBA00023033"/>
    </source>
</evidence>
<dbReference type="Pfam" id="PF00067">
    <property type="entry name" value="p450"/>
    <property type="match status" value="2"/>
</dbReference>
<dbReference type="InterPro" id="IPR001128">
    <property type="entry name" value="Cyt_P450"/>
</dbReference>
<accession>A0A834X5L0</accession>
<dbReference type="GO" id="GO:0005506">
    <property type="term" value="F:iron ion binding"/>
    <property type="evidence" value="ECO:0007669"/>
    <property type="project" value="InterPro"/>
</dbReference>
<dbReference type="PRINTS" id="PR00463">
    <property type="entry name" value="EP450I"/>
</dbReference>
<evidence type="ECO:0000256" key="10">
    <source>
        <dbReference type="SAM" id="Phobius"/>
    </source>
</evidence>
<reference evidence="11" key="1">
    <citation type="submission" date="2020-09" db="EMBL/GenBank/DDBJ databases">
        <title>Genome-Enabled Discovery of Anthraquinone Biosynthesis in Senna tora.</title>
        <authorList>
            <person name="Kang S.-H."/>
            <person name="Pandey R.P."/>
            <person name="Lee C.-M."/>
            <person name="Sim J.-S."/>
            <person name="Jeong J.-T."/>
            <person name="Choi B.-S."/>
            <person name="Jung M."/>
            <person name="Ginzburg D."/>
            <person name="Zhao K."/>
            <person name="Won S.Y."/>
            <person name="Oh T.-J."/>
            <person name="Yu Y."/>
            <person name="Kim N.-H."/>
            <person name="Lee O.R."/>
            <person name="Lee T.-H."/>
            <person name="Bashyal P."/>
            <person name="Kim T.-S."/>
            <person name="Lee W.-H."/>
            <person name="Kawkins C."/>
            <person name="Kim C.-K."/>
            <person name="Kim J.S."/>
            <person name="Ahn B.O."/>
            <person name="Rhee S.Y."/>
            <person name="Sohng J.K."/>
        </authorList>
    </citation>
    <scope>NUCLEOTIDE SEQUENCE</scope>
    <source>
        <tissue evidence="11">Leaf</tissue>
    </source>
</reference>
<dbReference type="InterPro" id="IPR036396">
    <property type="entry name" value="Cyt_P450_sf"/>
</dbReference>
<evidence type="ECO:0000256" key="5">
    <source>
        <dbReference type="ARBA" id="ARBA00023002"/>
    </source>
</evidence>
<dbReference type="EMBL" id="JAAIUW010000003">
    <property type="protein sequence ID" value="KAF7838255.1"/>
    <property type="molecule type" value="Genomic_DNA"/>
</dbReference>
<dbReference type="Gene3D" id="1.10.630.10">
    <property type="entry name" value="Cytochrome P450"/>
    <property type="match status" value="2"/>
</dbReference>
<evidence type="ECO:0000256" key="3">
    <source>
        <dbReference type="ARBA" id="ARBA00022617"/>
    </source>
</evidence>
<dbReference type="InterPro" id="IPR017972">
    <property type="entry name" value="Cyt_P450_CS"/>
</dbReference>
<keyword evidence="10" id="KW-0812">Transmembrane</keyword>
<evidence type="ECO:0000256" key="4">
    <source>
        <dbReference type="ARBA" id="ARBA00022723"/>
    </source>
</evidence>
<keyword evidence="10" id="KW-1133">Transmembrane helix</keyword>
<dbReference type="GO" id="GO:0020037">
    <property type="term" value="F:heme binding"/>
    <property type="evidence" value="ECO:0007669"/>
    <property type="project" value="InterPro"/>
</dbReference>
<evidence type="ECO:0000256" key="8">
    <source>
        <dbReference type="PIRSR" id="PIRSR602401-1"/>
    </source>
</evidence>
<comment type="cofactor">
    <cofactor evidence="1 8">
        <name>heme</name>
        <dbReference type="ChEBI" id="CHEBI:30413"/>
    </cofactor>
</comment>
<evidence type="ECO:0000256" key="9">
    <source>
        <dbReference type="RuleBase" id="RU000461"/>
    </source>
</evidence>
<evidence type="ECO:0000256" key="2">
    <source>
        <dbReference type="ARBA" id="ARBA00010617"/>
    </source>
</evidence>